<organism evidence="2 3">
    <name type="scientific">Caerostris extrusa</name>
    <name type="common">Bark spider</name>
    <name type="synonym">Caerostris bankana</name>
    <dbReference type="NCBI Taxonomy" id="172846"/>
    <lineage>
        <taxon>Eukaryota</taxon>
        <taxon>Metazoa</taxon>
        <taxon>Ecdysozoa</taxon>
        <taxon>Arthropoda</taxon>
        <taxon>Chelicerata</taxon>
        <taxon>Arachnida</taxon>
        <taxon>Araneae</taxon>
        <taxon>Araneomorphae</taxon>
        <taxon>Entelegynae</taxon>
        <taxon>Araneoidea</taxon>
        <taxon>Araneidae</taxon>
        <taxon>Caerostris</taxon>
    </lineage>
</organism>
<dbReference type="Proteomes" id="UP001054945">
    <property type="component" value="Unassembled WGS sequence"/>
</dbReference>
<accession>A0AAV4XDW6</accession>
<comment type="caution">
    <text evidence="2">The sequence shown here is derived from an EMBL/GenBank/DDBJ whole genome shotgun (WGS) entry which is preliminary data.</text>
</comment>
<evidence type="ECO:0000313" key="3">
    <source>
        <dbReference type="Proteomes" id="UP001054945"/>
    </source>
</evidence>
<name>A0AAV4XDW6_CAEEX</name>
<feature type="region of interest" description="Disordered" evidence="1">
    <location>
        <begin position="1"/>
        <end position="23"/>
    </location>
</feature>
<reference evidence="2 3" key="1">
    <citation type="submission" date="2021-06" db="EMBL/GenBank/DDBJ databases">
        <title>Caerostris extrusa draft genome.</title>
        <authorList>
            <person name="Kono N."/>
            <person name="Arakawa K."/>
        </authorList>
    </citation>
    <scope>NUCLEOTIDE SEQUENCE [LARGE SCALE GENOMIC DNA]</scope>
</reference>
<keyword evidence="3" id="KW-1185">Reference proteome</keyword>
<gene>
    <name evidence="2" type="ORF">CEXT_456331</name>
</gene>
<evidence type="ECO:0000256" key="1">
    <source>
        <dbReference type="SAM" id="MobiDB-lite"/>
    </source>
</evidence>
<sequence length="23" mass="2364">MGPGKAFGGACNTLQLHENSDSE</sequence>
<dbReference type="EMBL" id="BPLR01000249">
    <property type="protein sequence ID" value="GIY93220.1"/>
    <property type="molecule type" value="Genomic_DNA"/>
</dbReference>
<dbReference type="AlphaFoldDB" id="A0AAV4XDW6"/>
<evidence type="ECO:0000313" key="2">
    <source>
        <dbReference type="EMBL" id="GIY93220.1"/>
    </source>
</evidence>
<proteinExistence type="predicted"/>
<feature type="non-terminal residue" evidence="2">
    <location>
        <position position="23"/>
    </location>
</feature>
<protein>
    <submittedName>
        <fullName evidence="2">Uncharacterized protein</fullName>
    </submittedName>
</protein>